<sequence length="90" mass="10343">MRGYLSGTISIAKDEPNGKWRYSNKGWGVMDLMHKNTLIYDISCRFKRSKNTCWRLYCIDPIIGIYGCVKENGDIYKIVRSSGEACVLIK</sequence>
<dbReference type="EMBL" id="JAPWTK010000268">
    <property type="protein sequence ID" value="KAJ8944080.1"/>
    <property type="molecule type" value="Genomic_DNA"/>
</dbReference>
<evidence type="ECO:0000313" key="1">
    <source>
        <dbReference type="EMBL" id="KAJ8944080.1"/>
    </source>
</evidence>
<dbReference type="Proteomes" id="UP001162162">
    <property type="component" value="Unassembled WGS sequence"/>
</dbReference>
<name>A0AAV8XZD0_9CUCU</name>
<gene>
    <name evidence="1" type="ORF">NQ318_005990</name>
</gene>
<evidence type="ECO:0000313" key="2">
    <source>
        <dbReference type="Proteomes" id="UP001162162"/>
    </source>
</evidence>
<dbReference type="AlphaFoldDB" id="A0AAV8XZD0"/>
<proteinExistence type="predicted"/>
<accession>A0AAV8XZD0</accession>
<protein>
    <submittedName>
        <fullName evidence="1">Uncharacterized protein</fullName>
    </submittedName>
</protein>
<keyword evidence="2" id="KW-1185">Reference proteome</keyword>
<organism evidence="1 2">
    <name type="scientific">Aromia moschata</name>
    <dbReference type="NCBI Taxonomy" id="1265417"/>
    <lineage>
        <taxon>Eukaryota</taxon>
        <taxon>Metazoa</taxon>
        <taxon>Ecdysozoa</taxon>
        <taxon>Arthropoda</taxon>
        <taxon>Hexapoda</taxon>
        <taxon>Insecta</taxon>
        <taxon>Pterygota</taxon>
        <taxon>Neoptera</taxon>
        <taxon>Endopterygota</taxon>
        <taxon>Coleoptera</taxon>
        <taxon>Polyphaga</taxon>
        <taxon>Cucujiformia</taxon>
        <taxon>Chrysomeloidea</taxon>
        <taxon>Cerambycidae</taxon>
        <taxon>Cerambycinae</taxon>
        <taxon>Callichromatini</taxon>
        <taxon>Aromia</taxon>
    </lineage>
</organism>
<reference evidence="1" key="1">
    <citation type="journal article" date="2023" name="Insect Mol. Biol.">
        <title>Genome sequencing provides insights into the evolution of gene families encoding plant cell wall-degrading enzymes in longhorned beetles.</title>
        <authorList>
            <person name="Shin N.R."/>
            <person name="Okamura Y."/>
            <person name="Kirsch R."/>
            <person name="Pauchet Y."/>
        </authorList>
    </citation>
    <scope>NUCLEOTIDE SEQUENCE</scope>
    <source>
        <strain evidence="1">AMC_N1</strain>
    </source>
</reference>
<comment type="caution">
    <text evidence="1">The sequence shown here is derived from an EMBL/GenBank/DDBJ whole genome shotgun (WGS) entry which is preliminary data.</text>
</comment>